<name>A0A150Q6I0_SORCE</name>
<proteinExistence type="predicted"/>
<dbReference type="Proteomes" id="UP000075260">
    <property type="component" value="Unassembled WGS sequence"/>
</dbReference>
<reference evidence="1 2" key="1">
    <citation type="submission" date="2014-02" db="EMBL/GenBank/DDBJ databases">
        <title>The small core and large imbalanced accessory genome model reveals a collaborative survival strategy of Sorangium cellulosum strains in nature.</title>
        <authorList>
            <person name="Han K."/>
            <person name="Peng R."/>
            <person name="Blom J."/>
            <person name="Li Y.-Z."/>
        </authorList>
    </citation>
    <scope>NUCLEOTIDE SEQUENCE [LARGE SCALE GENOMIC DNA]</scope>
    <source>
        <strain evidence="1 2">So0008-312</strain>
    </source>
</reference>
<comment type="caution">
    <text evidence="1">The sequence shown here is derived from an EMBL/GenBank/DDBJ whole genome shotgun (WGS) entry which is preliminary data.</text>
</comment>
<gene>
    <name evidence="1" type="ORF">BE15_37270</name>
</gene>
<sequence>MSTVLTHRERWALSLSLAVFFGIQAMQLPLSLFFGKDLWPFAPYIMFSYLQPARMRRPHVVLHDSSGRSQLVEPGHVLPIEFFRANVLLRSIYSPQSDPRPKVELARAILTRLRQAPWDAFDEVWAAARPSPGATFTRLEVTFCEWDFTQYRYGADYSPECEPPVFSYPSIERSPHP</sequence>
<dbReference type="EMBL" id="JEMA01000997">
    <property type="protein sequence ID" value="KYF63463.1"/>
    <property type="molecule type" value="Genomic_DNA"/>
</dbReference>
<accession>A0A150Q6I0</accession>
<dbReference type="RefSeq" id="WP_061612136.1">
    <property type="nucleotide sequence ID" value="NZ_JEMA01000997.1"/>
</dbReference>
<protein>
    <submittedName>
        <fullName evidence="1">Uncharacterized protein</fullName>
    </submittedName>
</protein>
<evidence type="ECO:0000313" key="1">
    <source>
        <dbReference type="EMBL" id="KYF63463.1"/>
    </source>
</evidence>
<evidence type="ECO:0000313" key="2">
    <source>
        <dbReference type="Proteomes" id="UP000075260"/>
    </source>
</evidence>
<dbReference type="AlphaFoldDB" id="A0A150Q6I0"/>
<organism evidence="1 2">
    <name type="scientific">Sorangium cellulosum</name>
    <name type="common">Polyangium cellulosum</name>
    <dbReference type="NCBI Taxonomy" id="56"/>
    <lineage>
        <taxon>Bacteria</taxon>
        <taxon>Pseudomonadati</taxon>
        <taxon>Myxococcota</taxon>
        <taxon>Polyangia</taxon>
        <taxon>Polyangiales</taxon>
        <taxon>Polyangiaceae</taxon>
        <taxon>Sorangium</taxon>
    </lineage>
</organism>